<organism evidence="3 4">
    <name type="scientific">Steinernema hermaphroditum</name>
    <dbReference type="NCBI Taxonomy" id="289476"/>
    <lineage>
        <taxon>Eukaryota</taxon>
        <taxon>Metazoa</taxon>
        <taxon>Ecdysozoa</taxon>
        <taxon>Nematoda</taxon>
        <taxon>Chromadorea</taxon>
        <taxon>Rhabditida</taxon>
        <taxon>Tylenchina</taxon>
        <taxon>Panagrolaimomorpha</taxon>
        <taxon>Strongyloidoidea</taxon>
        <taxon>Steinernematidae</taxon>
        <taxon>Steinernema</taxon>
    </lineage>
</organism>
<dbReference type="EMBL" id="JAUCMV010000004">
    <property type="protein sequence ID" value="KAK0401232.1"/>
    <property type="molecule type" value="Genomic_DNA"/>
</dbReference>
<protein>
    <recommendedName>
        <fullName evidence="5">Antistasin-like domain-containing protein</fullName>
    </recommendedName>
</protein>
<evidence type="ECO:0000256" key="1">
    <source>
        <dbReference type="SAM" id="MobiDB-lite"/>
    </source>
</evidence>
<feature type="region of interest" description="Disordered" evidence="1">
    <location>
        <begin position="158"/>
        <end position="232"/>
    </location>
</feature>
<sequence>MLVGQLSERMWTLFFVVVLFVGFAAIEAEDDEISSSTTDECSDTTETTMITETILSSISCDNIRCADGFVCFDGRCICVTDCPQCCPCEEVQHRRPTNANSGGEGVDIDADCDDCGENQEVEHQHNGGQTKCDECEGNGNIGIGRPVAEHSLPVGAFENKQPENENSESGGPDNVHLLRTVYDDNGQGAGKKGDDNGQGDDDNHQGENGNGKGEKGGFQRDKKRGEANGRHH</sequence>
<evidence type="ECO:0000256" key="2">
    <source>
        <dbReference type="SAM" id="SignalP"/>
    </source>
</evidence>
<dbReference type="AlphaFoldDB" id="A0AA39HB55"/>
<evidence type="ECO:0000313" key="3">
    <source>
        <dbReference type="EMBL" id="KAK0401232.1"/>
    </source>
</evidence>
<feature type="chain" id="PRO_5041460403" description="Antistasin-like domain-containing protein" evidence="2">
    <location>
        <begin position="29"/>
        <end position="232"/>
    </location>
</feature>
<feature type="compositionally biased region" description="Basic and acidic residues" evidence="1">
    <location>
        <begin position="191"/>
        <end position="205"/>
    </location>
</feature>
<name>A0AA39HB55_9BILA</name>
<evidence type="ECO:0000313" key="4">
    <source>
        <dbReference type="Proteomes" id="UP001175271"/>
    </source>
</evidence>
<accession>A0AA39HB55</accession>
<keyword evidence="2" id="KW-0732">Signal</keyword>
<comment type="caution">
    <text evidence="3">The sequence shown here is derived from an EMBL/GenBank/DDBJ whole genome shotgun (WGS) entry which is preliminary data.</text>
</comment>
<reference evidence="3" key="1">
    <citation type="submission" date="2023-06" db="EMBL/GenBank/DDBJ databases">
        <title>Genomic analysis of the entomopathogenic nematode Steinernema hermaphroditum.</title>
        <authorList>
            <person name="Schwarz E.M."/>
            <person name="Heppert J.K."/>
            <person name="Baniya A."/>
            <person name="Schwartz H.T."/>
            <person name="Tan C.-H."/>
            <person name="Antoshechkin I."/>
            <person name="Sternberg P.W."/>
            <person name="Goodrich-Blair H."/>
            <person name="Dillman A.R."/>
        </authorList>
    </citation>
    <scope>NUCLEOTIDE SEQUENCE</scope>
    <source>
        <strain evidence="3">PS9179</strain>
        <tissue evidence="3">Whole animal</tissue>
    </source>
</reference>
<evidence type="ECO:0008006" key="5">
    <source>
        <dbReference type="Google" id="ProtNLM"/>
    </source>
</evidence>
<gene>
    <name evidence="3" type="ORF">QR680_015657</name>
</gene>
<keyword evidence="4" id="KW-1185">Reference proteome</keyword>
<proteinExistence type="predicted"/>
<feature type="compositionally biased region" description="Basic and acidic residues" evidence="1">
    <location>
        <begin position="212"/>
        <end position="232"/>
    </location>
</feature>
<feature type="signal peptide" evidence="2">
    <location>
        <begin position="1"/>
        <end position="28"/>
    </location>
</feature>
<dbReference type="Proteomes" id="UP001175271">
    <property type="component" value="Unassembled WGS sequence"/>
</dbReference>